<name>A0A9W4XMV7_9PLEO</name>
<accession>A0A9W4XMV7</accession>
<evidence type="ECO:0000313" key="1">
    <source>
        <dbReference type="EMBL" id="CAI6327802.1"/>
    </source>
</evidence>
<sequence length="100" mass="11136">MAPKYLATRRLTSTVHSAHACLFRPHTEVHVISAPKHTGKNHILCPIEERRVRASQRSLSQSIYLHTLDSRSRESTHPFASTCGSRGLCSRLTVIFVSAA</sequence>
<comment type="caution">
    <text evidence="1">The sequence shown here is derived from an EMBL/GenBank/DDBJ whole genome shotgun (WGS) entry which is preliminary data.</text>
</comment>
<dbReference type="EMBL" id="CAOQHR010000002">
    <property type="protein sequence ID" value="CAI6327802.1"/>
    <property type="molecule type" value="Genomic_DNA"/>
</dbReference>
<organism evidence="1 2">
    <name type="scientific">Periconia digitata</name>
    <dbReference type="NCBI Taxonomy" id="1303443"/>
    <lineage>
        <taxon>Eukaryota</taxon>
        <taxon>Fungi</taxon>
        <taxon>Dikarya</taxon>
        <taxon>Ascomycota</taxon>
        <taxon>Pezizomycotina</taxon>
        <taxon>Dothideomycetes</taxon>
        <taxon>Pleosporomycetidae</taxon>
        <taxon>Pleosporales</taxon>
        <taxon>Massarineae</taxon>
        <taxon>Periconiaceae</taxon>
        <taxon>Periconia</taxon>
    </lineage>
</organism>
<protein>
    <submittedName>
        <fullName evidence="1">Uncharacterized protein</fullName>
    </submittedName>
</protein>
<proteinExistence type="predicted"/>
<gene>
    <name evidence="1" type="ORF">PDIGIT_LOCUS3922</name>
</gene>
<reference evidence="1" key="1">
    <citation type="submission" date="2023-01" db="EMBL/GenBank/DDBJ databases">
        <authorList>
            <person name="Van Ghelder C."/>
            <person name="Rancurel C."/>
        </authorList>
    </citation>
    <scope>NUCLEOTIDE SEQUENCE</scope>
    <source>
        <strain evidence="1">CNCM I-4278</strain>
    </source>
</reference>
<dbReference type="AlphaFoldDB" id="A0A9W4XMV7"/>
<keyword evidence="2" id="KW-1185">Reference proteome</keyword>
<evidence type="ECO:0000313" key="2">
    <source>
        <dbReference type="Proteomes" id="UP001152607"/>
    </source>
</evidence>
<dbReference type="Proteomes" id="UP001152607">
    <property type="component" value="Unassembled WGS sequence"/>
</dbReference>